<keyword evidence="3 6" id="KW-0312">Gluconeogenesis</keyword>
<keyword evidence="5 6" id="KW-0413">Isomerase</keyword>
<feature type="active site" description="Tele-phosphohistidine intermediate" evidence="6 7">
    <location>
        <position position="9"/>
    </location>
</feature>
<feature type="binding site" evidence="6 8">
    <location>
        <begin position="87"/>
        <end position="90"/>
    </location>
    <ligand>
        <name>substrate</name>
    </ligand>
</feature>
<comment type="catalytic activity">
    <reaction evidence="1 6 10">
        <text>(2R)-2-phosphoglycerate = (2R)-3-phosphoglycerate</text>
        <dbReference type="Rhea" id="RHEA:15901"/>
        <dbReference type="ChEBI" id="CHEBI:58272"/>
        <dbReference type="ChEBI" id="CHEBI:58289"/>
        <dbReference type="EC" id="5.4.2.11"/>
    </reaction>
</comment>
<dbReference type="UniPathway" id="UPA00109">
    <property type="reaction ID" value="UER00186"/>
</dbReference>
<feature type="binding site" evidence="6 8">
    <location>
        <begin position="21"/>
        <end position="22"/>
    </location>
    <ligand>
        <name>substrate</name>
    </ligand>
</feature>
<evidence type="ECO:0000256" key="4">
    <source>
        <dbReference type="ARBA" id="ARBA00023152"/>
    </source>
</evidence>
<comment type="function">
    <text evidence="6 10">Catalyzes the interconversion of 2-phosphoglycerate and 3-phosphoglycerate.</text>
</comment>
<feature type="binding site" evidence="6 8">
    <location>
        <begin position="8"/>
        <end position="15"/>
    </location>
    <ligand>
        <name>substrate</name>
    </ligand>
</feature>
<evidence type="ECO:0000256" key="2">
    <source>
        <dbReference type="ARBA" id="ARBA00006717"/>
    </source>
</evidence>
<dbReference type="EMBL" id="VMRJ01000008">
    <property type="protein sequence ID" value="TVT37016.1"/>
    <property type="molecule type" value="Genomic_DNA"/>
</dbReference>
<dbReference type="AlphaFoldDB" id="A0A558BKH4"/>
<feature type="site" description="Transition state stabilizer" evidence="6 9">
    <location>
        <position position="182"/>
    </location>
</feature>
<evidence type="ECO:0000256" key="3">
    <source>
        <dbReference type="ARBA" id="ARBA00022432"/>
    </source>
</evidence>
<gene>
    <name evidence="6 11" type="primary">gpmA</name>
    <name evidence="11" type="ORF">FNT36_24445</name>
</gene>
<keyword evidence="12" id="KW-1185">Reference proteome</keyword>
<evidence type="ECO:0000256" key="8">
    <source>
        <dbReference type="PIRSR" id="PIRSR613078-2"/>
    </source>
</evidence>
<comment type="pathway">
    <text evidence="6 10">Carbohydrate degradation; glycolysis; pyruvate from D-glyceraldehyde 3-phosphate: step 3/5.</text>
</comment>
<dbReference type="InterPro" id="IPR001345">
    <property type="entry name" value="PG/BPGM_mutase_AS"/>
</dbReference>
<dbReference type="SUPFAM" id="SSF53254">
    <property type="entry name" value="Phosphoglycerate mutase-like"/>
    <property type="match status" value="1"/>
</dbReference>
<organism evidence="11 12">
    <name type="scientific">Hymenobacter setariae</name>
    <dbReference type="NCBI Taxonomy" id="2594794"/>
    <lineage>
        <taxon>Bacteria</taxon>
        <taxon>Pseudomonadati</taxon>
        <taxon>Bacteroidota</taxon>
        <taxon>Cytophagia</taxon>
        <taxon>Cytophagales</taxon>
        <taxon>Hymenobacteraceae</taxon>
        <taxon>Hymenobacter</taxon>
    </lineage>
</organism>
<evidence type="ECO:0000256" key="9">
    <source>
        <dbReference type="PIRSR" id="PIRSR613078-3"/>
    </source>
</evidence>
<evidence type="ECO:0000256" key="6">
    <source>
        <dbReference type="HAMAP-Rule" id="MF_01039"/>
    </source>
</evidence>
<comment type="similarity">
    <text evidence="2 6">Belongs to the phosphoglycerate mutase family. BPG-dependent PGAM subfamily.</text>
</comment>
<dbReference type="InterPro" id="IPR029033">
    <property type="entry name" value="His_PPase_superfam"/>
</dbReference>
<evidence type="ECO:0000256" key="1">
    <source>
        <dbReference type="ARBA" id="ARBA00000380"/>
    </source>
</evidence>
<dbReference type="GO" id="GO:0004619">
    <property type="term" value="F:phosphoglycerate mutase activity"/>
    <property type="evidence" value="ECO:0007669"/>
    <property type="project" value="UniProtKB-UniRule"/>
</dbReference>
<comment type="caution">
    <text evidence="11">The sequence shown here is derived from an EMBL/GenBank/DDBJ whole genome shotgun (WGS) entry which is preliminary data.</text>
</comment>
<dbReference type="PIRSF" id="PIRSF000709">
    <property type="entry name" value="6PFK_2-Ptase"/>
    <property type="match status" value="1"/>
</dbReference>
<evidence type="ECO:0000256" key="7">
    <source>
        <dbReference type="PIRSR" id="PIRSR613078-1"/>
    </source>
</evidence>
<reference evidence="11 12" key="1">
    <citation type="submission" date="2019-07" db="EMBL/GenBank/DDBJ databases">
        <title>Hymenobacter sp. straun FUR1 Genome sequencing and assembly.</title>
        <authorList>
            <person name="Chhetri G."/>
        </authorList>
    </citation>
    <scope>NUCLEOTIDE SEQUENCE [LARGE SCALE GENOMIC DNA]</scope>
    <source>
        <strain evidence="11 12">Fur1</strain>
    </source>
</reference>
<sequence>MPDIVLLRHGESTTNLANVFTGWTDVDLTPQGVAEAHRAGQLLHKHGFRFDVGYTSYLKRTIKTMDIVLEELDLLWIPVQKTWRLNERFYGALQGQNKAAAEAQYGAGQVLLWRRDPYAHPPAITPADPRYPGHDPRYQHLTDRELPLTENLSETLARVLPFWTETVMPALRQRQKVIVCAHGNSLRALVQYIDKLTDEQVTQLDIVTGVPMVYQLNDNLERVNHYLLTE</sequence>
<dbReference type="HAMAP" id="MF_01039">
    <property type="entry name" value="PGAM_GpmA"/>
    <property type="match status" value="1"/>
</dbReference>
<feature type="active site" description="Proton donor/acceptor" evidence="6 7">
    <location>
        <position position="87"/>
    </location>
</feature>
<dbReference type="NCBIfam" id="TIGR01258">
    <property type="entry name" value="pgm_1"/>
    <property type="match status" value="1"/>
</dbReference>
<evidence type="ECO:0000313" key="12">
    <source>
        <dbReference type="Proteomes" id="UP000317624"/>
    </source>
</evidence>
<dbReference type="SMART" id="SM00855">
    <property type="entry name" value="PGAM"/>
    <property type="match status" value="1"/>
</dbReference>
<evidence type="ECO:0000313" key="11">
    <source>
        <dbReference type="EMBL" id="TVT37016.1"/>
    </source>
</evidence>
<dbReference type="RefSeq" id="WP_144853218.1">
    <property type="nucleotide sequence ID" value="NZ_VMRJ01000008.1"/>
</dbReference>
<dbReference type="GO" id="GO:0006096">
    <property type="term" value="P:glycolytic process"/>
    <property type="evidence" value="ECO:0007669"/>
    <property type="project" value="UniProtKB-UniRule"/>
</dbReference>
<feature type="binding site" evidence="6 8">
    <location>
        <position position="98"/>
    </location>
    <ligand>
        <name>substrate</name>
    </ligand>
</feature>
<dbReference type="EC" id="5.4.2.11" evidence="6 10"/>
<dbReference type="OrthoDB" id="9781415at2"/>
<name>A0A558BKH4_9BACT</name>
<dbReference type="Pfam" id="PF00300">
    <property type="entry name" value="His_Phos_1"/>
    <property type="match status" value="1"/>
</dbReference>
<dbReference type="FunFam" id="3.40.50.1240:FF:000003">
    <property type="entry name" value="2,3-bisphosphoglycerate-dependent phosphoglycerate mutase"/>
    <property type="match status" value="1"/>
</dbReference>
<dbReference type="InterPro" id="IPR013078">
    <property type="entry name" value="His_Pase_superF_clade-1"/>
</dbReference>
<feature type="binding site" evidence="6 8">
    <location>
        <position position="60"/>
    </location>
    <ligand>
        <name>substrate</name>
    </ligand>
</feature>
<feature type="binding site" evidence="6 8">
    <location>
        <begin position="183"/>
        <end position="184"/>
    </location>
    <ligand>
        <name>substrate</name>
    </ligand>
</feature>
<dbReference type="PROSITE" id="PS00175">
    <property type="entry name" value="PG_MUTASE"/>
    <property type="match status" value="1"/>
</dbReference>
<evidence type="ECO:0000256" key="10">
    <source>
        <dbReference type="RuleBase" id="RU004512"/>
    </source>
</evidence>
<proteinExistence type="inferred from homology"/>
<dbReference type="NCBIfam" id="NF010713">
    <property type="entry name" value="PRK14115.1"/>
    <property type="match status" value="1"/>
</dbReference>
<dbReference type="InterPro" id="IPR005952">
    <property type="entry name" value="Phosphogly_mut1"/>
</dbReference>
<accession>A0A558BKH4</accession>
<dbReference type="Gene3D" id="3.40.50.1240">
    <property type="entry name" value="Phosphoglycerate mutase-like"/>
    <property type="match status" value="1"/>
</dbReference>
<protein>
    <recommendedName>
        <fullName evidence="6 10">2,3-bisphosphoglycerate-dependent phosphoglycerate mutase</fullName>
        <shortName evidence="6">BPG-dependent PGAM</shortName>
        <shortName evidence="6">PGAM</shortName>
        <shortName evidence="6">Phosphoglyceromutase</shortName>
        <shortName evidence="6">dPGM</shortName>
        <ecNumber evidence="6 10">5.4.2.11</ecNumber>
    </recommendedName>
</protein>
<dbReference type="PANTHER" id="PTHR11931">
    <property type="entry name" value="PHOSPHOGLYCERATE MUTASE"/>
    <property type="match status" value="1"/>
</dbReference>
<dbReference type="GO" id="GO:0006094">
    <property type="term" value="P:gluconeogenesis"/>
    <property type="evidence" value="ECO:0007669"/>
    <property type="project" value="UniProtKB-UniRule"/>
</dbReference>
<dbReference type="Proteomes" id="UP000317624">
    <property type="component" value="Unassembled WGS sequence"/>
</dbReference>
<dbReference type="CDD" id="cd07067">
    <property type="entry name" value="HP_PGM_like"/>
    <property type="match status" value="1"/>
</dbReference>
<feature type="binding site" evidence="6 8">
    <location>
        <begin position="114"/>
        <end position="115"/>
    </location>
    <ligand>
        <name>substrate</name>
    </ligand>
</feature>
<keyword evidence="4 6" id="KW-0324">Glycolysis</keyword>
<evidence type="ECO:0000256" key="5">
    <source>
        <dbReference type="ARBA" id="ARBA00023235"/>
    </source>
</evidence>